<gene>
    <name evidence="4" type="ORF">O6P43_035970</name>
</gene>
<dbReference type="Pfam" id="PF00122">
    <property type="entry name" value="E1-E2_ATPase"/>
    <property type="match status" value="1"/>
</dbReference>
<dbReference type="Proteomes" id="UP001163823">
    <property type="component" value="Unassembled WGS sequence"/>
</dbReference>
<dbReference type="EMBL" id="JARAOO010000542">
    <property type="protein sequence ID" value="KAJ7940981.1"/>
    <property type="molecule type" value="Genomic_DNA"/>
</dbReference>
<dbReference type="InterPro" id="IPR008250">
    <property type="entry name" value="ATPase_P-typ_transduc_dom_A_sf"/>
</dbReference>
<dbReference type="InterPro" id="IPR059000">
    <property type="entry name" value="ATPase_P-type_domA"/>
</dbReference>
<feature type="domain" description="P-type ATPase A" evidence="3">
    <location>
        <begin position="6"/>
        <end position="81"/>
    </location>
</feature>
<protein>
    <submittedName>
        <fullName evidence="4">Calcium-transporting ATPase</fullName>
    </submittedName>
</protein>
<evidence type="ECO:0000256" key="1">
    <source>
        <dbReference type="ARBA" id="ARBA00022842"/>
    </source>
</evidence>
<dbReference type="PANTHER" id="PTHR24093">
    <property type="entry name" value="CATION TRANSPORTING ATPASE"/>
    <property type="match status" value="1"/>
</dbReference>
<evidence type="ECO:0000256" key="2">
    <source>
        <dbReference type="SAM" id="Phobius"/>
    </source>
</evidence>
<evidence type="ECO:0000313" key="5">
    <source>
        <dbReference type="Proteomes" id="UP001163823"/>
    </source>
</evidence>
<organism evidence="4 5">
    <name type="scientific">Quillaja saponaria</name>
    <name type="common">Soap bark tree</name>
    <dbReference type="NCBI Taxonomy" id="32244"/>
    <lineage>
        <taxon>Eukaryota</taxon>
        <taxon>Viridiplantae</taxon>
        <taxon>Streptophyta</taxon>
        <taxon>Embryophyta</taxon>
        <taxon>Tracheophyta</taxon>
        <taxon>Spermatophyta</taxon>
        <taxon>Magnoliopsida</taxon>
        <taxon>eudicotyledons</taxon>
        <taxon>Gunneridae</taxon>
        <taxon>Pentapetalae</taxon>
        <taxon>rosids</taxon>
        <taxon>fabids</taxon>
        <taxon>Fabales</taxon>
        <taxon>Quillajaceae</taxon>
        <taxon>Quillaja</taxon>
    </lineage>
</organism>
<evidence type="ECO:0000259" key="3">
    <source>
        <dbReference type="Pfam" id="PF00122"/>
    </source>
</evidence>
<proteinExistence type="predicted"/>
<keyword evidence="5" id="KW-1185">Reference proteome</keyword>
<comment type="caution">
    <text evidence="4">The sequence shown here is derived from an EMBL/GenBank/DDBJ whole genome shotgun (WGS) entry which is preliminary data.</text>
</comment>
<dbReference type="AlphaFoldDB" id="A0AAD7KK49"/>
<dbReference type="GO" id="GO:0005886">
    <property type="term" value="C:plasma membrane"/>
    <property type="evidence" value="ECO:0007669"/>
    <property type="project" value="TreeGrafter"/>
</dbReference>
<dbReference type="InterPro" id="IPR023298">
    <property type="entry name" value="ATPase_P-typ_TM_dom_sf"/>
</dbReference>
<dbReference type="KEGG" id="qsa:O6P43_035970"/>
<dbReference type="Gene3D" id="1.20.1110.10">
    <property type="entry name" value="Calcium-transporting ATPase, transmembrane domain"/>
    <property type="match status" value="1"/>
</dbReference>
<dbReference type="SUPFAM" id="SSF81665">
    <property type="entry name" value="Calcium ATPase, transmembrane domain M"/>
    <property type="match status" value="1"/>
</dbReference>
<name>A0AAD7KK49_QUISA</name>
<evidence type="ECO:0000313" key="4">
    <source>
        <dbReference type="EMBL" id="KAJ7940981.1"/>
    </source>
</evidence>
<dbReference type="SUPFAM" id="SSF81653">
    <property type="entry name" value="Calcium ATPase, transduction domain A"/>
    <property type="match status" value="1"/>
</dbReference>
<reference evidence="4" key="1">
    <citation type="journal article" date="2023" name="Science">
        <title>Elucidation of the pathway for biosynthesis of saponin adjuvants from the soapbark tree.</title>
        <authorList>
            <person name="Reed J."/>
            <person name="Orme A."/>
            <person name="El-Demerdash A."/>
            <person name="Owen C."/>
            <person name="Martin L.B.B."/>
            <person name="Misra R.C."/>
            <person name="Kikuchi S."/>
            <person name="Rejzek M."/>
            <person name="Martin A.C."/>
            <person name="Harkess A."/>
            <person name="Leebens-Mack J."/>
            <person name="Louveau T."/>
            <person name="Stephenson M.J."/>
            <person name="Osbourn A."/>
        </authorList>
    </citation>
    <scope>NUCLEOTIDE SEQUENCE</scope>
    <source>
        <strain evidence="4">S10</strain>
    </source>
</reference>
<dbReference type="GO" id="GO:0005388">
    <property type="term" value="F:P-type calcium transporter activity"/>
    <property type="evidence" value="ECO:0007669"/>
    <property type="project" value="TreeGrafter"/>
</dbReference>
<accession>A0AAD7KK49</accession>
<keyword evidence="2" id="KW-1133">Transmembrane helix</keyword>
<sequence>MERRKKSIYDLVVGDIVHLSIGDQVPADGIYISGYSLLIDESSLSGESEPVNVYEEKPFLLSGTKVQHGSGKMVITSWYEDRMGKVDGNLNEGGEDETPLQVKLNGVATIIGKIGLTFSVLAFVVLTVRFLVEKALHGEFSDWSSSDALNF</sequence>
<keyword evidence="2" id="KW-0472">Membrane</keyword>
<feature type="transmembrane region" description="Helical" evidence="2">
    <location>
        <begin position="110"/>
        <end position="132"/>
    </location>
</feature>
<dbReference type="Gene3D" id="2.70.150.10">
    <property type="entry name" value="Calcium-transporting ATPase, cytoplasmic transduction domain A"/>
    <property type="match status" value="1"/>
</dbReference>
<keyword evidence="1" id="KW-0460">Magnesium</keyword>
<dbReference type="PANTHER" id="PTHR24093:SF462">
    <property type="entry name" value="CALCIUM-TRANSPORTING ATPASE 11, PLASMA MEMBRANE-TYPE-RELATED"/>
    <property type="match status" value="1"/>
</dbReference>
<keyword evidence="2" id="KW-0812">Transmembrane</keyword>